<feature type="chain" id="PRO_5043611834" evidence="2">
    <location>
        <begin position="23"/>
        <end position="470"/>
    </location>
</feature>
<dbReference type="Proteomes" id="UP001328733">
    <property type="component" value="Unassembled WGS sequence"/>
</dbReference>
<evidence type="ECO:0000256" key="1">
    <source>
        <dbReference type="SAM" id="MobiDB-lite"/>
    </source>
</evidence>
<dbReference type="EMBL" id="JBAFSM010000002">
    <property type="protein sequence ID" value="MEG3435782.1"/>
    <property type="molecule type" value="Genomic_DNA"/>
</dbReference>
<feature type="region of interest" description="Disordered" evidence="1">
    <location>
        <begin position="76"/>
        <end position="126"/>
    </location>
</feature>
<accession>A0AAW9QDD4</accession>
<evidence type="ECO:0000313" key="4">
    <source>
        <dbReference type="Proteomes" id="UP001328733"/>
    </source>
</evidence>
<comment type="caution">
    <text evidence="3">The sequence shown here is derived from an EMBL/GenBank/DDBJ whole genome shotgun (WGS) entry which is preliminary data.</text>
</comment>
<feature type="compositionally biased region" description="Gly residues" evidence="1">
    <location>
        <begin position="109"/>
        <end position="126"/>
    </location>
</feature>
<evidence type="ECO:0000313" key="3">
    <source>
        <dbReference type="EMBL" id="MEG3435782.1"/>
    </source>
</evidence>
<feature type="compositionally biased region" description="Basic and acidic residues" evidence="1">
    <location>
        <begin position="83"/>
        <end position="94"/>
    </location>
</feature>
<reference evidence="3 4" key="1">
    <citation type="submission" date="2024-01" db="EMBL/GenBank/DDBJ databases">
        <title>Genomic insights into the taxonomy and metabolism of the cyanobacterium Pannus brasiliensis CCIBt3594.</title>
        <authorList>
            <person name="Machado M."/>
            <person name="Botero N.B."/>
            <person name="Andreote A.P.D."/>
            <person name="Feitosa A.M.T."/>
            <person name="Popin R."/>
            <person name="Sivonen K."/>
            <person name="Fiore M.F."/>
        </authorList>
    </citation>
    <scope>NUCLEOTIDE SEQUENCE [LARGE SCALE GENOMIC DNA]</scope>
    <source>
        <strain evidence="3 4">CCIBt3594</strain>
    </source>
</reference>
<keyword evidence="3" id="KW-0176">Collagen</keyword>
<name>A0AAW9QDD4_9CHRO</name>
<protein>
    <submittedName>
        <fullName evidence="3">Collagen-like protein</fullName>
    </submittedName>
</protein>
<evidence type="ECO:0000256" key="2">
    <source>
        <dbReference type="SAM" id="SignalP"/>
    </source>
</evidence>
<dbReference type="RefSeq" id="WP_332863235.1">
    <property type="nucleotide sequence ID" value="NZ_JBAFSM010000002.1"/>
</dbReference>
<organism evidence="3 4">
    <name type="scientific">Pannus brasiliensis CCIBt3594</name>
    <dbReference type="NCBI Taxonomy" id="1427578"/>
    <lineage>
        <taxon>Bacteria</taxon>
        <taxon>Bacillati</taxon>
        <taxon>Cyanobacteriota</taxon>
        <taxon>Cyanophyceae</taxon>
        <taxon>Oscillatoriophycideae</taxon>
        <taxon>Chroococcales</taxon>
        <taxon>Microcystaceae</taxon>
        <taxon>Pannus</taxon>
    </lineage>
</organism>
<keyword evidence="2" id="KW-0732">Signal</keyword>
<proteinExistence type="predicted"/>
<sequence length="470" mass="50774">MRFRYQASLVAFFLVFPYLVPATAKLDRCSWVAFGAEVQNFGTRGRGGGAGKAGNNGKNSDSLTLFLDGSPLKLDLSGQNGTDGERGTNGDDGRCTGQPENSTRDLQAAGGGDGGNGGNGGDGGNGGPLTLYAKDLALLQQVMVNASGGKGGQGGEGGRGGKGCRCQEPFWTIQTCSGRPGSPDYRCTTREFRCRDGIDGTSGNNGRPGRDGLLGQLTLIQLDRPLTADQPTASVPLSELKERGYILSKNSWETRTGAASLFAPGSTIDDQYRVLVDRTERSMILIWNAPQSFDRFADQRFTLSLNDNKEMKITLPPDLWIEGTTQQKNKVTEFVVYNAIFERDVTKLADRGITGNGKNLRVFLEDTADRSNLIGTKFFVRYRVSRWSGNDPQISPSTDFVTRYEGEIPPELVTQDGNRFTLAIGQLPLPAEASRSGTGVEIELTATRTFAGYSKDQKITLRDTIKGVSR</sequence>
<gene>
    <name evidence="3" type="ORF">V0288_01500</name>
</gene>
<keyword evidence="4" id="KW-1185">Reference proteome</keyword>
<feature type="signal peptide" evidence="2">
    <location>
        <begin position="1"/>
        <end position="22"/>
    </location>
</feature>
<dbReference type="AlphaFoldDB" id="A0AAW9QDD4"/>